<evidence type="ECO:0000313" key="2">
    <source>
        <dbReference type="EMBL" id="MDH2337334.1"/>
    </source>
</evidence>
<dbReference type="SMART" id="SM00849">
    <property type="entry name" value="Lactamase_B"/>
    <property type="match status" value="1"/>
</dbReference>
<evidence type="ECO:0000313" key="3">
    <source>
        <dbReference type="Proteomes" id="UP001222958"/>
    </source>
</evidence>
<comment type="caution">
    <text evidence="2">The sequence shown here is derived from an EMBL/GenBank/DDBJ whole genome shotgun (WGS) entry which is preliminary data.</text>
</comment>
<reference evidence="2" key="1">
    <citation type="submission" date="2023-04" db="EMBL/GenBank/DDBJ databases">
        <title>Epidemiological investigation of Clostridium perfringens isolated from cattle.</title>
        <authorList>
            <person name="Tian R."/>
        </authorList>
    </citation>
    <scope>NUCLEOTIDE SEQUENCE</scope>
    <source>
        <strain evidence="2">ZWCP172</strain>
    </source>
</reference>
<dbReference type="InterPro" id="IPR036866">
    <property type="entry name" value="RibonucZ/Hydroxyglut_hydro"/>
</dbReference>
<name>A0AAP4ACP4_CLOPF</name>
<dbReference type="Gene3D" id="3.60.15.10">
    <property type="entry name" value="Ribonuclease Z/Hydroxyacylglutathione hydrolase-like"/>
    <property type="match status" value="1"/>
</dbReference>
<dbReference type="InterPro" id="IPR001279">
    <property type="entry name" value="Metallo-B-lactamas"/>
</dbReference>
<dbReference type="InterPro" id="IPR052533">
    <property type="entry name" value="WalJ/YycJ-like"/>
</dbReference>
<dbReference type="Pfam" id="PF12706">
    <property type="entry name" value="Lactamase_B_2"/>
    <property type="match status" value="1"/>
</dbReference>
<dbReference type="EMBL" id="JARVUX010000012">
    <property type="protein sequence ID" value="MDH2337334.1"/>
    <property type="molecule type" value="Genomic_DNA"/>
</dbReference>
<gene>
    <name evidence="2" type="ORF">QDQ28_14235</name>
</gene>
<proteinExistence type="predicted"/>
<evidence type="ECO:0000259" key="1">
    <source>
        <dbReference type="SMART" id="SM00849"/>
    </source>
</evidence>
<dbReference type="RefSeq" id="WP_279858296.1">
    <property type="nucleotide sequence ID" value="NZ_JARVUX010000012.1"/>
</dbReference>
<dbReference type="SUPFAM" id="SSF56281">
    <property type="entry name" value="Metallo-hydrolase/oxidoreductase"/>
    <property type="match status" value="1"/>
</dbReference>
<feature type="domain" description="Metallo-beta-lactamase" evidence="1">
    <location>
        <begin position="10"/>
        <end position="180"/>
    </location>
</feature>
<protein>
    <submittedName>
        <fullName evidence="2">MBL fold metallo-hydrolase</fullName>
    </submittedName>
</protein>
<accession>A0AAP4ACP4</accession>
<dbReference type="Proteomes" id="UP001222958">
    <property type="component" value="Unassembled WGS sequence"/>
</dbReference>
<dbReference type="AlphaFoldDB" id="A0AAP4ACP4"/>
<dbReference type="PANTHER" id="PTHR47619">
    <property type="entry name" value="METALLO-HYDROLASE YYCJ-RELATED"/>
    <property type="match status" value="1"/>
</dbReference>
<organism evidence="2 3">
    <name type="scientific">Clostridium perfringens</name>
    <dbReference type="NCBI Taxonomy" id="1502"/>
    <lineage>
        <taxon>Bacteria</taxon>
        <taxon>Bacillati</taxon>
        <taxon>Bacillota</taxon>
        <taxon>Clostridia</taxon>
        <taxon>Eubacteriales</taxon>
        <taxon>Clostridiaceae</taxon>
        <taxon>Clostridium</taxon>
    </lineage>
</organism>
<sequence>MLKVLSTGSHGNCYILEADGEQLLLECGITYKRILEGLEYDLSKVKGCLVTHEHKDHCKAIKDILKNGIDVYSSAGTLEALDVEHHRANRVIIEKQFKLGGFTILPFHTQHDVREPIGFLISHKALGKVLFATDTYYIQYKFKALNHIIIECNYSEKILESNVENGKVHKWLKCRVEKSHFSVESLKDFFRANDLSKVKNIVLIHLSKDNGNPEYFQEEIEKVTGLPVVVAHDGLEIKGGI</sequence>
<dbReference type="PANTHER" id="PTHR47619:SF1">
    <property type="entry name" value="EXODEOXYRIBONUCLEASE WALJ"/>
    <property type="match status" value="1"/>
</dbReference>